<dbReference type="RefSeq" id="XP_056789777.1">
    <property type="nucleotide sequence ID" value="XM_056934583.1"/>
</dbReference>
<reference evidence="1" key="1">
    <citation type="submission" date="2022-12" db="EMBL/GenBank/DDBJ databases">
        <authorList>
            <person name="Petersen C."/>
        </authorList>
    </citation>
    <scope>NUCLEOTIDE SEQUENCE</scope>
    <source>
        <strain evidence="1">IBT 30728</strain>
    </source>
</reference>
<sequence>MKISTPDENDALWSAIFIKAGSLPYRSMDKVGLDTIALIEEHYIAERGFFPTKTIDFIYSKYLARGKLGNKSSKGGLYPPVTAEHTQQPNDRSLRVLDIGLSAKEPSYTAGQVLQLSLDGKIQRVLATSQFLPGGVAVDTTARRMFWTNMGVPGKNVDAQKIYFCDRKGLRMVRCDYDGSAFEVLVQTGDDKDTQDSLK</sequence>
<comment type="caution">
    <text evidence="1">The sequence shown here is derived from an EMBL/GenBank/DDBJ whole genome shotgun (WGS) entry which is preliminary data.</text>
</comment>
<keyword evidence="2" id="KW-1185">Reference proteome</keyword>
<dbReference type="Gene3D" id="1.10.1040.10">
    <property type="entry name" value="N-(1-d-carboxylethyl)-l-norvaline Dehydrogenase, domain 2"/>
    <property type="match status" value="1"/>
</dbReference>
<name>A0A9X0BUB8_9EURO</name>
<gene>
    <name evidence="1" type="ORF">N7539_004981</name>
</gene>
<dbReference type="EMBL" id="JAPWDQ010000005">
    <property type="protein sequence ID" value="KAJ5484993.1"/>
    <property type="molecule type" value="Genomic_DNA"/>
</dbReference>
<proteinExistence type="predicted"/>
<dbReference type="AlphaFoldDB" id="A0A9X0BUB8"/>
<dbReference type="SUPFAM" id="SSF63825">
    <property type="entry name" value="YWTD domain"/>
    <property type="match status" value="1"/>
</dbReference>
<accession>A0A9X0BUB8</accession>
<dbReference type="GeneID" id="81624832"/>
<dbReference type="Proteomes" id="UP001148312">
    <property type="component" value="Unassembled WGS sequence"/>
</dbReference>
<evidence type="ECO:0000313" key="1">
    <source>
        <dbReference type="EMBL" id="KAJ5484993.1"/>
    </source>
</evidence>
<dbReference type="InterPro" id="IPR013328">
    <property type="entry name" value="6PGD_dom2"/>
</dbReference>
<protein>
    <recommendedName>
        <fullName evidence="3">3-hydroxyacyl-CoA dehydrogenase C-terminal domain-containing protein</fullName>
    </recommendedName>
</protein>
<evidence type="ECO:0000313" key="2">
    <source>
        <dbReference type="Proteomes" id="UP001148312"/>
    </source>
</evidence>
<organism evidence="1 2">
    <name type="scientific">Penicillium diatomitis</name>
    <dbReference type="NCBI Taxonomy" id="2819901"/>
    <lineage>
        <taxon>Eukaryota</taxon>
        <taxon>Fungi</taxon>
        <taxon>Dikarya</taxon>
        <taxon>Ascomycota</taxon>
        <taxon>Pezizomycotina</taxon>
        <taxon>Eurotiomycetes</taxon>
        <taxon>Eurotiomycetidae</taxon>
        <taxon>Eurotiales</taxon>
        <taxon>Aspergillaceae</taxon>
        <taxon>Penicillium</taxon>
    </lineage>
</organism>
<reference evidence="1" key="2">
    <citation type="journal article" date="2023" name="IMA Fungus">
        <title>Comparative genomic study of the Penicillium genus elucidates a diverse pangenome and 15 lateral gene transfer events.</title>
        <authorList>
            <person name="Petersen C."/>
            <person name="Sorensen T."/>
            <person name="Nielsen M.R."/>
            <person name="Sondergaard T.E."/>
            <person name="Sorensen J.L."/>
            <person name="Fitzpatrick D.A."/>
            <person name="Frisvad J.C."/>
            <person name="Nielsen K.L."/>
        </authorList>
    </citation>
    <scope>NUCLEOTIDE SEQUENCE</scope>
    <source>
        <strain evidence="1">IBT 30728</strain>
    </source>
</reference>
<evidence type="ECO:0008006" key="3">
    <source>
        <dbReference type="Google" id="ProtNLM"/>
    </source>
</evidence>